<comment type="similarity">
    <text evidence="3">Belongs to the AIR carboxylase family. Class I subfamily.</text>
</comment>
<feature type="binding site" evidence="3 5">
    <location>
        <position position="40"/>
    </location>
    <ligand>
        <name>substrate</name>
    </ligand>
</feature>
<comment type="function">
    <text evidence="3 4">Catalyzes the conversion of N5-carboxyaminoimidazole ribonucleotide (N5-CAIR) to 4-carboxy-5-aminoimidazole ribonucleotide (CAIR).</text>
</comment>
<evidence type="ECO:0000256" key="4">
    <source>
        <dbReference type="PIRNR" id="PIRNR001338"/>
    </source>
</evidence>
<dbReference type="KEGG" id="het:BBW65_04135"/>
<comment type="pathway">
    <text evidence="3 4">Purine metabolism; IMP biosynthesis via de novo pathway; 5-amino-1-(5-phospho-D-ribosyl)imidazole-4-carboxylate from 5-amino-1-(5-phospho-D-ribosyl)imidazole (N5-CAIR route): step 2/2.</text>
</comment>
<dbReference type="UniPathway" id="UPA00074">
    <property type="reaction ID" value="UER00943"/>
</dbReference>
<reference evidence="8" key="1">
    <citation type="submission" date="2016-07" db="EMBL/GenBank/DDBJ databases">
        <authorList>
            <person name="Florea S."/>
            <person name="Webb J.S."/>
            <person name="Jaromczyk J."/>
            <person name="Schardl C.L."/>
        </authorList>
    </citation>
    <scope>NUCLEOTIDE SEQUENCE [LARGE SCALE GENOMIC DNA]</scope>
    <source>
        <strain evidence="8">MIT 01-6242</strain>
    </source>
</reference>
<proteinExistence type="inferred from homology"/>
<evidence type="ECO:0000256" key="2">
    <source>
        <dbReference type="ARBA" id="ARBA00023235"/>
    </source>
</evidence>
<dbReference type="PANTHER" id="PTHR23046:SF2">
    <property type="entry name" value="PHOSPHORIBOSYLAMINOIMIDAZOLE CARBOXYLASE"/>
    <property type="match status" value="1"/>
</dbReference>
<dbReference type="Pfam" id="PF00731">
    <property type="entry name" value="AIRC"/>
    <property type="match status" value="1"/>
</dbReference>
<evidence type="ECO:0000256" key="5">
    <source>
        <dbReference type="PIRSR" id="PIRSR001338-1"/>
    </source>
</evidence>
<dbReference type="OrthoDB" id="9791908at2"/>
<keyword evidence="2 3" id="KW-0413">Isomerase</keyword>
<dbReference type="STRING" id="222136.BBW65_04135"/>
<dbReference type="AlphaFoldDB" id="A0A1B1U5L3"/>
<organism evidence="7 8">
    <name type="scientific">Helicobacter enhydrae</name>
    <dbReference type="NCBI Taxonomy" id="222136"/>
    <lineage>
        <taxon>Bacteria</taxon>
        <taxon>Pseudomonadati</taxon>
        <taxon>Campylobacterota</taxon>
        <taxon>Epsilonproteobacteria</taxon>
        <taxon>Campylobacterales</taxon>
        <taxon>Helicobacteraceae</taxon>
        <taxon>Helicobacter</taxon>
    </lineage>
</organism>
<accession>A0A1B1U5L3</accession>
<gene>
    <name evidence="3" type="primary">purE</name>
    <name evidence="7" type="ORF">BBW65_04135</name>
</gene>
<evidence type="ECO:0000256" key="1">
    <source>
        <dbReference type="ARBA" id="ARBA00022755"/>
    </source>
</evidence>
<dbReference type="Gene3D" id="3.40.50.1970">
    <property type="match status" value="1"/>
</dbReference>
<feature type="domain" description="PurE" evidence="6">
    <location>
        <begin position="2"/>
        <end position="151"/>
    </location>
</feature>
<feature type="binding site" evidence="3 5">
    <location>
        <position position="10"/>
    </location>
    <ligand>
        <name>substrate</name>
    </ligand>
</feature>
<dbReference type="InterPro" id="IPR000031">
    <property type="entry name" value="PurE_dom"/>
</dbReference>
<dbReference type="GO" id="GO:0006189">
    <property type="term" value="P:'de novo' IMP biosynthetic process"/>
    <property type="evidence" value="ECO:0007669"/>
    <property type="project" value="UniProtKB-UniRule"/>
</dbReference>
<dbReference type="HAMAP" id="MF_01929">
    <property type="entry name" value="PurE_classI"/>
    <property type="match status" value="1"/>
</dbReference>
<evidence type="ECO:0000313" key="7">
    <source>
        <dbReference type="EMBL" id="ANV98040.1"/>
    </source>
</evidence>
<dbReference type="NCBIfam" id="TIGR01162">
    <property type="entry name" value="purE"/>
    <property type="match status" value="1"/>
</dbReference>
<comment type="catalytic activity">
    <reaction evidence="3 4">
        <text>5-carboxyamino-1-(5-phospho-D-ribosyl)imidazole + H(+) = 5-amino-1-(5-phospho-D-ribosyl)imidazole-4-carboxylate</text>
        <dbReference type="Rhea" id="RHEA:13193"/>
        <dbReference type="ChEBI" id="CHEBI:15378"/>
        <dbReference type="ChEBI" id="CHEBI:58730"/>
        <dbReference type="ChEBI" id="CHEBI:77657"/>
        <dbReference type="EC" id="5.4.99.18"/>
    </reaction>
</comment>
<keyword evidence="8" id="KW-1185">Reference proteome</keyword>
<evidence type="ECO:0000256" key="3">
    <source>
        <dbReference type="HAMAP-Rule" id="MF_01929"/>
    </source>
</evidence>
<dbReference type="EC" id="5.4.99.18" evidence="3 4"/>
<evidence type="ECO:0000313" key="8">
    <source>
        <dbReference type="Proteomes" id="UP000092884"/>
    </source>
</evidence>
<dbReference type="PIRSF" id="PIRSF001338">
    <property type="entry name" value="AIR_carboxylase"/>
    <property type="match status" value="1"/>
</dbReference>
<dbReference type="InterPro" id="IPR024694">
    <property type="entry name" value="PurE_prokaryotes"/>
</dbReference>
<dbReference type="InterPro" id="IPR033747">
    <property type="entry name" value="PurE_ClassI"/>
</dbReference>
<sequence length="167" mass="17847">MKKVAVVMGSQSDLPIMQKCFEILKEFQIDFEVQILSAHRTPQATKDFASNAIQNGFSVLIAAAGKSAHLAGVLASLTPLPVIAIPIKTSDLGGMDSLLSSVQMPSGIPVACVGINAAENAGLLAIQILATNHPDLYEKILNKRQKEAQKILQNNATLTQQIKDNND</sequence>
<dbReference type="RefSeq" id="WP_066340132.1">
    <property type="nucleotide sequence ID" value="NZ_CP016503.1"/>
</dbReference>
<name>A0A1B1U5L3_9HELI</name>
<keyword evidence="1 3" id="KW-0658">Purine biosynthesis</keyword>
<dbReference type="SMART" id="SM01001">
    <property type="entry name" value="AIRC"/>
    <property type="match status" value="1"/>
</dbReference>
<evidence type="ECO:0000259" key="6">
    <source>
        <dbReference type="SMART" id="SM01001"/>
    </source>
</evidence>
<protein>
    <recommendedName>
        <fullName evidence="3 4">N5-carboxyaminoimidazole ribonucleotide mutase</fullName>
        <shortName evidence="3 4">N5-CAIR mutase</shortName>
        <ecNumber evidence="3 4">5.4.99.18</ecNumber>
    </recommendedName>
    <alternativeName>
        <fullName evidence="3">5-(carboxyamino)imidazole ribonucleotide mutase</fullName>
    </alternativeName>
</protein>
<dbReference type="Proteomes" id="UP000092884">
    <property type="component" value="Chromosome"/>
</dbReference>
<dbReference type="SUPFAM" id="SSF52255">
    <property type="entry name" value="N5-CAIR mutase (phosphoribosylaminoimidazole carboxylase, PurE)"/>
    <property type="match status" value="1"/>
</dbReference>
<feature type="binding site" evidence="3 5">
    <location>
        <position position="13"/>
    </location>
    <ligand>
        <name>substrate</name>
    </ligand>
</feature>
<dbReference type="PANTHER" id="PTHR23046">
    <property type="entry name" value="PHOSPHORIBOSYLAMINOIMIDAZOLE CARBOXYLASE CATALYTIC SUBUNIT"/>
    <property type="match status" value="1"/>
</dbReference>
<dbReference type="EMBL" id="CP016503">
    <property type="protein sequence ID" value="ANV98040.1"/>
    <property type="molecule type" value="Genomic_DNA"/>
</dbReference>
<dbReference type="GO" id="GO:0034023">
    <property type="term" value="F:5-(carboxyamino)imidazole ribonucleotide mutase activity"/>
    <property type="evidence" value="ECO:0007669"/>
    <property type="project" value="UniProtKB-UniRule"/>
</dbReference>